<organism evidence="1 2">
    <name type="scientific">Solanum verrucosum</name>
    <dbReference type="NCBI Taxonomy" id="315347"/>
    <lineage>
        <taxon>Eukaryota</taxon>
        <taxon>Viridiplantae</taxon>
        <taxon>Streptophyta</taxon>
        <taxon>Embryophyta</taxon>
        <taxon>Tracheophyta</taxon>
        <taxon>Spermatophyta</taxon>
        <taxon>Magnoliopsida</taxon>
        <taxon>eudicotyledons</taxon>
        <taxon>Gunneridae</taxon>
        <taxon>Pentapetalae</taxon>
        <taxon>asterids</taxon>
        <taxon>lamiids</taxon>
        <taxon>Solanales</taxon>
        <taxon>Solanaceae</taxon>
        <taxon>Solanoideae</taxon>
        <taxon>Solaneae</taxon>
        <taxon>Solanum</taxon>
    </lineage>
</organism>
<evidence type="ECO:0008006" key="3">
    <source>
        <dbReference type="Google" id="ProtNLM"/>
    </source>
</evidence>
<keyword evidence="2" id="KW-1185">Reference proteome</keyword>
<accession>A0AAF0PPU0</accession>
<gene>
    <name evidence="1" type="ORF">MTR67_002368</name>
</gene>
<sequence length="106" mass="12159">MLNHLHQNPIYKGFNMEPKGPQINHLSFADDVIIFTSSDRYSMKLIMDTLGEYEHAFDQLINREKSHFMVHDTAPLDISSVIKKATGFSQNAIPITYLGYPLYIGR</sequence>
<dbReference type="AlphaFoldDB" id="A0AAF0PPU0"/>
<evidence type="ECO:0000313" key="2">
    <source>
        <dbReference type="Proteomes" id="UP001234989"/>
    </source>
</evidence>
<dbReference type="Proteomes" id="UP001234989">
    <property type="component" value="Chromosome 1"/>
</dbReference>
<dbReference type="EMBL" id="CP133612">
    <property type="protein sequence ID" value="WMV08983.1"/>
    <property type="molecule type" value="Genomic_DNA"/>
</dbReference>
<reference evidence="1" key="1">
    <citation type="submission" date="2023-08" db="EMBL/GenBank/DDBJ databases">
        <title>A de novo genome assembly of Solanum verrucosum Schlechtendal, a Mexican diploid species geographically isolated from the other diploid A-genome species in potato relatives.</title>
        <authorList>
            <person name="Hosaka K."/>
        </authorList>
    </citation>
    <scope>NUCLEOTIDE SEQUENCE</scope>
    <source>
        <tissue evidence="1">Young leaves</tissue>
    </source>
</reference>
<evidence type="ECO:0000313" key="1">
    <source>
        <dbReference type="EMBL" id="WMV08983.1"/>
    </source>
</evidence>
<protein>
    <recommendedName>
        <fullName evidence="3">Reverse transcriptase domain-containing protein</fullName>
    </recommendedName>
</protein>
<name>A0AAF0PPU0_SOLVR</name>
<proteinExistence type="predicted"/>